<feature type="domain" description="CUB" evidence="3">
    <location>
        <begin position="110"/>
        <end position="226"/>
    </location>
</feature>
<dbReference type="InterPro" id="IPR053207">
    <property type="entry name" value="Non-NMDA_GluR_Accessory"/>
</dbReference>
<organism evidence="4 5">
    <name type="scientific">Microctonus hyperodae</name>
    <name type="common">Parasitoid wasp</name>
    <dbReference type="NCBI Taxonomy" id="165561"/>
    <lineage>
        <taxon>Eukaryota</taxon>
        <taxon>Metazoa</taxon>
        <taxon>Ecdysozoa</taxon>
        <taxon>Arthropoda</taxon>
        <taxon>Hexapoda</taxon>
        <taxon>Insecta</taxon>
        <taxon>Pterygota</taxon>
        <taxon>Neoptera</taxon>
        <taxon>Endopterygota</taxon>
        <taxon>Hymenoptera</taxon>
        <taxon>Apocrita</taxon>
        <taxon>Ichneumonoidea</taxon>
        <taxon>Braconidae</taxon>
        <taxon>Euphorinae</taxon>
        <taxon>Microctonus</taxon>
    </lineage>
</organism>
<comment type="caution">
    <text evidence="2">Lacks conserved residue(s) required for the propagation of feature annotation.</text>
</comment>
<dbReference type="Proteomes" id="UP001168972">
    <property type="component" value="Unassembled WGS sequence"/>
</dbReference>
<evidence type="ECO:0000313" key="4">
    <source>
        <dbReference type="EMBL" id="KAK0161241.1"/>
    </source>
</evidence>
<dbReference type="EMBL" id="JAQQBR010001835">
    <property type="protein sequence ID" value="KAK0161241.1"/>
    <property type="molecule type" value="Genomic_DNA"/>
</dbReference>
<dbReference type="InterPro" id="IPR035914">
    <property type="entry name" value="Sperma_CUB_dom_sf"/>
</dbReference>
<dbReference type="PANTHER" id="PTHR47537:SF2">
    <property type="entry name" value="CUBILIN"/>
    <property type="match status" value="1"/>
</dbReference>
<dbReference type="Gene3D" id="2.60.120.290">
    <property type="entry name" value="Spermadhesin, CUB domain"/>
    <property type="match status" value="1"/>
</dbReference>
<keyword evidence="1" id="KW-1015">Disulfide bond</keyword>
<dbReference type="CDD" id="cd00041">
    <property type="entry name" value="CUB"/>
    <property type="match status" value="1"/>
</dbReference>
<reference evidence="4" key="2">
    <citation type="submission" date="2023-03" db="EMBL/GenBank/DDBJ databases">
        <authorList>
            <person name="Inwood S.N."/>
            <person name="Skelly J.G."/>
            <person name="Guhlin J."/>
            <person name="Harrop T.W.R."/>
            <person name="Goldson S.G."/>
            <person name="Dearden P.K."/>
        </authorList>
    </citation>
    <scope>NUCLEOTIDE SEQUENCE</scope>
    <source>
        <strain evidence="4">Lincoln</strain>
        <tissue evidence="4">Whole body</tissue>
    </source>
</reference>
<dbReference type="Pfam" id="PF00431">
    <property type="entry name" value="CUB"/>
    <property type="match status" value="1"/>
</dbReference>
<name>A0AA39CB38_MICHY</name>
<dbReference type="InterPro" id="IPR000859">
    <property type="entry name" value="CUB_dom"/>
</dbReference>
<evidence type="ECO:0000259" key="3">
    <source>
        <dbReference type="PROSITE" id="PS01180"/>
    </source>
</evidence>
<protein>
    <recommendedName>
        <fullName evidence="3">CUB domain-containing protein</fullName>
    </recommendedName>
</protein>
<gene>
    <name evidence="4" type="ORF">PV327_009734</name>
</gene>
<dbReference type="AlphaFoldDB" id="A0AA39CB38"/>
<accession>A0AA39CB38</accession>
<sequence>MGRLEKGHRSVAKGWEGSKELVICTKGDYLKVFLHLEERGVSEYTPWSGLLCGSLRDIPQVLYSSRSTLILELHTGRVQTSNSTGFSGTFRYIDRRMFETDGQLIPGTMCDHEFVSSQTTPQHGRFYSPRYPSSYPKNIRCSYLFRARLKERIRIIFEEISLQRGDLRADLIKVHDGPRPETPTIAVLCNQDAEVEVLSTGSDLYVEFVANSEWPGQGFKAIFQFQPLDDTPNSVDEKYLKFFSTSDIALSLEETETSAAAVTAVVIHSYKYKCRYL</sequence>
<keyword evidence="5" id="KW-1185">Reference proteome</keyword>
<dbReference type="GO" id="GO:0005886">
    <property type="term" value="C:plasma membrane"/>
    <property type="evidence" value="ECO:0007669"/>
    <property type="project" value="TreeGrafter"/>
</dbReference>
<reference evidence="4" key="1">
    <citation type="journal article" date="2023" name="bioRxiv">
        <title>Scaffold-level genome assemblies of two parasitoid biocontrol wasps reveal the parthenogenesis mechanism and an associated novel virus.</title>
        <authorList>
            <person name="Inwood S."/>
            <person name="Skelly J."/>
            <person name="Guhlin J."/>
            <person name="Harrop T."/>
            <person name="Goldson S."/>
            <person name="Dearden P."/>
        </authorList>
    </citation>
    <scope>NUCLEOTIDE SEQUENCE</scope>
    <source>
        <strain evidence="4">Lincoln</strain>
        <tissue evidence="4">Whole body</tissue>
    </source>
</reference>
<dbReference type="PANTHER" id="PTHR47537">
    <property type="entry name" value="CUBILIN"/>
    <property type="match status" value="1"/>
</dbReference>
<dbReference type="SMART" id="SM00042">
    <property type="entry name" value="CUB"/>
    <property type="match status" value="1"/>
</dbReference>
<dbReference type="SUPFAM" id="SSF49854">
    <property type="entry name" value="Spermadhesin, CUB domain"/>
    <property type="match status" value="1"/>
</dbReference>
<comment type="caution">
    <text evidence="4">The sequence shown here is derived from an EMBL/GenBank/DDBJ whole genome shotgun (WGS) entry which is preliminary data.</text>
</comment>
<proteinExistence type="predicted"/>
<evidence type="ECO:0000256" key="1">
    <source>
        <dbReference type="ARBA" id="ARBA00023157"/>
    </source>
</evidence>
<dbReference type="PROSITE" id="PS01180">
    <property type="entry name" value="CUB"/>
    <property type="match status" value="1"/>
</dbReference>
<evidence type="ECO:0000313" key="5">
    <source>
        <dbReference type="Proteomes" id="UP001168972"/>
    </source>
</evidence>
<evidence type="ECO:0000256" key="2">
    <source>
        <dbReference type="PROSITE-ProRule" id="PRU00059"/>
    </source>
</evidence>